<protein>
    <submittedName>
        <fullName evidence="2">Uncharacterized protein</fullName>
    </submittedName>
</protein>
<feature type="region of interest" description="Disordered" evidence="1">
    <location>
        <begin position="1"/>
        <end position="41"/>
    </location>
</feature>
<comment type="caution">
    <text evidence="2">The sequence shown here is derived from an EMBL/GenBank/DDBJ whole genome shotgun (WGS) entry which is preliminary data.</text>
</comment>
<feature type="region of interest" description="Disordered" evidence="1">
    <location>
        <begin position="178"/>
        <end position="201"/>
    </location>
</feature>
<reference evidence="2" key="1">
    <citation type="submission" date="2020-06" db="EMBL/GenBank/DDBJ databases">
        <authorList>
            <person name="Li T."/>
            <person name="Hu X."/>
            <person name="Zhang T."/>
            <person name="Song X."/>
            <person name="Zhang H."/>
            <person name="Dai N."/>
            <person name="Sheng W."/>
            <person name="Hou X."/>
            <person name="Wei L."/>
        </authorList>
    </citation>
    <scope>NUCLEOTIDE SEQUENCE</scope>
    <source>
        <strain evidence="2">KEN1</strain>
        <tissue evidence="2">Leaf</tissue>
    </source>
</reference>
<evidence type="ECO:0000256" key="1">
    <source>
        <dbReference type="SAM" id="MobiDB-lite"/>
    </source>
</evidence>
<dbReference type="AlphaFoldDB" id="A0AAW2YBB3"/>
<accession>A0AAW2YBB3</accession>
<sequence>MDSSLTHNTPKTPTSLHDTSLAADEDMTDGGDDPTAGDRDFMENDAARESDQDARIKRGFHFSEFIALANRVVDEGDKTAMNALRDLQVRCGYKFGDGDDHTSTGWRSIASQQLTPFHPLPPSTRIIRRIPQFPTPEQERTILSSMTAAPARVGNQDSVPPRVSAPLLEPCPRGLISSPITDTPNINPPPDVPPLTGNIDTAVMPPRRFKY</sequence>
<feature type="compositionally biased region" description="Polar residues" evidence="1">
    <location>
        <begin position="1"/>
        <end position="18"/>
    </location>
</feature>
<evidence type="ECO:0000313" key="2">
    <source>
        <dbReference type="EMBL" id="KAL0462727.1"/>
    </source>
</evidence>
<feature type="compositionally biased region" description="Acidic residues" evidence="1">
    <location>
        <begin position="23"/>
        <end position="32"/>
    </location>
</feature>
<reference evidence="2" key="2">
    <citation type="journal article" date="2024" name="Plant">
        <title>Genomic evolution and insights into agronomic trait innovations of Sesamum species.</title>
        <authorList>
            <person name="Miao H."/>
            <person name="Wang L."/>
            <person name="Qu L."/>
            <person name="Liu H."/>
            <person name="Sun Y."/>
            <person name="Le M."/>
            <person name="Wang Q."/>
            <person name="Wei S."/>
            <person name="Zheng Y."/>
            <person name="Lin W."/>
            <person name="Duan Y."/>
            <person name="Cao H."/>
            <person name="Xiong S."/>
            <person name="Wang X."/>
            <person name="Wei L."/>
            <person name="Li C."/>
            <person name="Ma Q."/>
            <person name="Ju M."/>
            <person name="Zhao R."/>
            <person name="Li G."/>
            <person name="Mu C."/>
            <person name="Tian Q."/>
            <person name="Mei H."/>
            <person name="Zhang T."/>
            <person name="Gao T."/>
            <person name="Zhang H."/>
        </authorList>
    </citation>
    <scope>NUCLEOTIDE SEQUENCE</scope>
    <source>
        <strain evidence="2">KEN1</strain>
    </source>
</reference>
<name>A0AAW2YBB3_9LAMI</name>
<gene>
    <name evidence="2" type="ORF">Slati_0160300</name>
</gene>
<proteinExistence type="predicted"/>
<organism evidence="2">
    <name type="scientific">Sesamum latifolium</name>
    <dbReference type="NCBI Taxonomy" id="2727402"/>
    <lineage>
        <taxon>Eukaryota</taxon>
        <taxon>Viridiplantae</taxon>
        <taxon>Streptophyta</taxon>
        <taxon>Embryophyta</taxon>
        <taxon>Tracheophyta</taxon>
        <taxon>Spermatophyta</taxon>
        <taxon>Magnoliopsida</taxon>
        <taxon>eudicotyledons</taxon>
        <taxon>Gunneridae</taxon>
        <taxon>Pentapetalae</taxon>
        <taxon>asterids</taxon>
        <taxon>lamiids</taxon>
        <taxon>Lamiales</taxon>
        <taxon>Pedaliaceae</taxon>
        <taxon>Sesamum</taxon>
    </lineage>
</organism>
<dbReference type="EMBL" id="JACGWN010000001">
    <property type="protein sequence ID" value="KAL0462727.1"/>
    <property type="molecule type" value="Genomic_DNA"/>
</dbReference>